<evidence type="ECO:0000313" key="5">
    <source>
        <dbReference type="Proteomes" id="UP000510647"/>
    </source>
</evidence>
<evidence type="ECO:0000256" key="3">
    <source>
        <dbReference type="SAM" id="MobiDB-lite"/>
    </source>
</evidence>
<accession>A0A7H9HUL6</accession>
<keyword evidence="5" id="KW-1185">Reference proteome</keyword>
<name>A0A7H9HUL6_9SACH</name>
<reference evidence="4 5" key="1">
    <citation type="submission" date="2020-06" db="EMBL/GenBank/DDBJ databases">
        <title>The yeast mating-type switching endonuclease HO is a domesticated member of an unorthodox homing genetic element family.</title>
        <authorList>
            <person name="Coughlan A.Y."/>
            <person name="Lombardi L."/>
            <person name="Braun-Galleani S."/>
            <person name="Martos A.R."/>
            <person name="Galeote V."/>
            <person name="Bigey F."/>
            <person name="Dequin S."/>
            <person name="Byrne K.P."/>
            <person name="Wolfe K.H."/>
        </authorList>
    </citation>
    <scope>NUCLEOTIDE SEQUENCE [LARGE SCALE GENOMIC DNA]</scope>
    <source>
        <strain evidence="4 5">CBS2947</strain>
    </source>
</reference>
<dbReference type="AlphaFoldDB" id="A0A7H9HUL6"/>
<dbReference type="InterPro" id="IPR014804">
    <property type="entry name" value="Pet20-like"/>
</dbReference>
<evidence type="ECO:0000256" key="1">
    <source>
        <dbReference type="ARBA" id="ARBA00004173"/>
    </source>
</evidence>
<dbReference type="Pfam" id="PF08692">
    <property type="entry name" value="Pet20"/>
    <property type="match status" value="2"/>
</dbReference>
<dbReference type="EMBL" id="CP059272">
    <property type="protein sequence ID" value="QLQ81428.1"/>
    <property type="molecule type" value="Genomic_DNA"/>
</dbReference>
<sequence length="243" mass="27993">MLKRLGAGLLTVGRGSSLRNNGIRNSHSLGGSQRSQSSFSFLNNPSLLQKEQVKQSRRKNRKTVTKIDDESVRPQQQKPATELKTDQKQKRHDYSWLPRVPSTTNLKPRDMSMKVLYSGYRPLFIDPEEVKASGESSKSGGTLYEFAMRLEELGDQSPWVTSATGLEYYREWEDVPGDLQKKLKPFIAPKNEKYGGTTDQQALKKLKEQIYLKERDKRLNRRKGRKRPIVSLLQLRKKLKQDD</sequence>
<protein>
    <submittedName>
        <fullName evidence="4">Uncharacterized protein</fullName>
    </submittedName>
</protein>
<feature type="region of interest" description="Disordered" evidence="3">
    <location>
        <begin position="12"/>
        <end position="92"/>
    </location>
</feature>
<dbReference type="GO" id="GO:0005739">
    <property type="term" value="C:mitochondrion"/>
    <property type="evidence" value="ECO:0007669"/>
    <property type="project" value="UniProtKB-SubCell"/>
</dbReference>
<feature type="compositionally biased region" description="Low complexity" evidence="3">
    <location>
        <begin position="26"/>
        <end position="49"/>
    </location>
</feature>
<feature type="compositionally biased region" description="Basic and acidic residues" evidence="3">
    <location>
        <begin position="81"/>
        <end position="92"/>
    </location>
</feature>
<evidence type="ECO:0000313" key="4">
    <source>
        <dbReference type="EMBL" id="QLQ81428.1"/>
    </source>
</evidence>
<dbReference type="OrthoDB" id="4056195at2759"/>
<feature type="compositionally biased region" description="Basic residues" evidence="3">
    <location>
        <begin position="55"/>
        <end position="64"/>
    </location>
</feature>
<organism evidence="4 5">
    <name type="scientific">Torulaspora globosa</name>
    <dbReference type="NCBI Taxonomy" id="48254"/>
    <lineage>
        <taxon>Eukaryota</taxon>
        <taxon>Fungi</taxon>
        <taxon>Dikarya</taxon>
        <taxon>Ascomycota</taxon>
        <taxon>Saccharomycotina</taxon>
        <taxon>Saccharomycetes</taxon>
        <taxon>Saccharomycetales</taxon>
        <taxon>Saccharomycetaceae</taxon>
        <taxon>Torulaspora</taxon>
    </lineage>
</organism>
<comment type="subcellular location">
    <subcellularLocation>
        <location evidence="1">Mitochondrion</location>
    </subcellularLocation>
</comment>
<gene>
    <name evidence="4" type="ORF">HG537_0F01890</name>
</gene>
<keyword evidence="2" id="KW-0496">Mitochondrion</keyword>
<dbReference type="Proteomes" id="UP000510647">
    <property type="component" value="Chromosome 6"/>
</dbReference>
<evidence type="ECO:0000256" key="2">
    <source>
        <dbReference type="ARBA" id="ARBA00023128"/>
    </source>
</evidence>
<proteinExistence type="predicted"/>